<dbReference type="EMBL" id="JANPWB010000001">
    <property type="protein sequence ID" value="KAJ1218682.1"/>
    <property type="molecule type" value="Genomic_DNA"/>
</dbReference>
<accession>A0AAV7X093</accession>
<sequence length="631" mass="67546">MKKGLERARERAVAVINGPDRAKAQAVAMKKQPERTRAQAVAIKKGPETARAQAVAMKNGPERARAQAVALKNGPERARAQAVAMKNGPERARAQAVAMKNGPERARAQAVPMKNGPDKGRAQAAAMKNGPERARAQAAAMKRAPGEMRDRGVAMKKGHGMATQHVSKHSSHITNNHRKKKRKKCILLTIIVIVSCVMFAGSGVLIAIGYLNPGPIGLGILAGGSVLYFLTVIFLACCCICTDKKYPGRYSQSIIGRFRGRTGNPAVSLINPPARGRPQVQPPKSAAGNKGQVGPNHPKDQQAQIPTPKGIHSVDQTIIAVPSNVSDGISSTDASPETQERDTNSQIPQTNDITIITTEDPPVDVRIVSSSKIEKNPQEKDPADAISEGNNISHFADPSNDASIISTPRREQEQKSSVFEDTVNMNIASIADPSVDTKIVVTAKQGHGPQEKTDTSCCASETFNTSSPYPDANLIIIPQDTKNQHQEEKTVTHLNSLDSSTGSVSGPLIDVRIVSNTPVAESLQENTRVGAGCENIITSSIADQSNNVMSALHYKQDTEYLENTVSSQHSGKLTTISSPEPHVGVRFESHHKLNQDCNEPSATAPSHGEFMLPGATSTTDVLVPSHHKEEK</sequence>
<dbReference type="Proteomes" id="UP001066276">
    <property type="component" value="Chromosome 1_1"/>
</dbReference>
<evidence type="ECO:0000313" key="3">
    <source>
        <dbReference type="EMBL" id="KAJ1218682.1"/>
    </source>
</evidence>
<feature type="transmembrane region" description="Helical" evidence="2">
    <location>
        <begin position="216"/>
        <end position="241"/>
    </location>
</feature>
<feature type="region of interest" description="Disordered" evidence="1">
    <location>
        <begin position="266"/>
        <end position="307"/>
    </location>
</feature>
<comment type="caution">
    <text evidence="3">The sequence shown here is derived from an EMBL/GenBank/DDBJ whole genome shotgun (WGS) entry which is preliminary data.</text>
</comment>
<gene>
    <name evidence="3" type="ORF">NDU88_006259</name>
</gene>
<proteinExistence type="predicted"/>
<evidence type="ECO:0000313" key="4">
    <source>
        <dbReference type="Proteomes" id="UP001066276"/>
    </source>
</evidence>
<dbReference type="AlphaFoldDB" id="A0AAV7X093"/>
<keyword evidence="2" id="KW-0812">Transmembrane</keyword>
<feature type="compositionally biased region" description="Polar residues" evidence="1">
    <location>
        <begin position="595"/>
        <end position="604"/>
    </location>
</feature>
<reference evidence="3" key="1">
    <citation type="journal article" date="2022" name="bioRxiv">
        <title>Sequencing and chromosome-scale assembly of the giantPleurodeles waltlgenome.</title>
        <authorList>
            <person name="Brown T."/>
            <person name="Elewa A."/>
            <person name="Iarovenko S."/>
            <person name="Subramanian E."/>
            <person name="Araus A.J."/>
            <person name="Petzold A."/>
            <person name="Susuki M."/>
            <person name="Suzuki K.-i.T."/>
            <person name="Hayashi T."/>
            <person name="Toyoda A."/>
            <person name="Oliveira C."/>
            <person name="Osipova E."/>
            <person name="Leigh N.D."/>
            <person name="Simon A."/>
            <person name="Yun M.H."/>
        </authorList>
    </citation>
    <scope>NUCLEOTIDE SEQUENCE</scope>
    <source>
        <strain evidence="3">20211129_DDA</strain>
        <tissue evidence="3">Liver</tissue>
    </source>
</reference>
<organism evidence="3 4">
    <name type="scientific">Pleurodeles waltl</name>
    <name type="common">Iberian ribbed newt</name>
    <dbReference type="NCBI Taxonomy" id="8319"/>
    <lineage>
        <taxon>Eukaryota</taxon>
        <taxon>Metazoa</taxon>
        <taxon>Chordata</taxon>
        <taxon>Craniata</taxon>
        <taxon>Vertebrata</taxon>
        <taxon>Euteleostomi</taxon>
        <taxon>Amphibia</taxon>
        <taxon>Batrachia</taxon>
        <taxon>Caudata</taxon>
        <taxon>Salamandroidea</taxon>
        <taxon>Salamandridae</taxon>
        <taxon>Pleurodelinae</taxon>
        <taxon>Pleurodeles</taxon>
    </lineage>
</organism>
<keyword evidence="4" id="KW-1185">Reference proteome</keyword>
<evidence type="ECO:0000256" key="1">
    <source>
        <dbReference type="SAM" id="MobiDB-lite"/>
    </source>
</evidence>
<name>A0AAV7X093_PLEWA</name>
<keyword evidence="2" id="KW-0472">Membrane</keyword>
<keyword evidence="2" id="KW-1133">Transmembrane helix</keyword>
<evidence type="ECO:0000256" key="2">
    <source>
        <dbReference type="SAM" id="Phobius"/>
    </source>
</evidence>
<feature type="region of interest" description="Disordered" evidence="1">
    <location>
        <begin position="595"/>
        <end position="631"/>
    </location>
</feature>
<feature type="transmembrane region" description="Helical" evidence="2">
    <location>
        <begin position="185"/>
        <end position="210"/>
    </location>
</feature>
<protein>
    <submittedName>
        <fullName evidence="3">Uncharacterized protein</fullName>
    </submittedName>
</protein>
<feature type="compositionally biased region" description="Polar residues" evidence="1">
    <location>
        <begin position="323"/>
        <end position="337"/>
    </location>
</feature>
<feature type="region of interest" description="Disordered" evidence="1">
    <location>
        <begin position="100"/>
        <end position="123"/>
    </location>
</feature>
<feature type="region of interest" description="Disordered" evidence="1">
    <location>
        <begin position="323"/>
        <end position="349"/>
    </location>
</feature>